<evidence type="ECO:0000313" key="3">
    <source>
        <dbReference type="EMBL" id="KAK8896306.1"/>
    </source>
</evidence>
<keyword evidence="4" id="KW-1185">Reference proteome</keyword>
<comment type="caution">
    <text evidence="3">The sequence shown here is derived from an EMBL/GenBank/DDBJ whole genome shotgun (WGS) entry which is preliminary data.</text>
</comment>
<sequence>MRSRYSLTSSPLKKAPSIYKRSPKKKFSITNQYSPSTGMYSTQYDNIITEEIVEEKATPKKSTIRSTTTSSPASPRTPYSPANEENKNQQFQETSRSTTFNRSLKNRSKSDSFYQPNKQTQSIEDLKNNYQELASLYNNALQRRLDLKNECSSLENELQQEYKQQSKLCHQLKKKADSDTIPSRK</sequence>
<proteinExistence type="predicted"/>
<name>A0ABR2KYV5_9EUKA</name>
<protein>
    <submittedName>
        <fullName evidence="3">Uncharacterized protein</fullName>
    </submittedName>
</protein>
<feature type="compositionally biased region" description="Polar residues" evidence="2">
    <location>
        <begin position="111"/>
        <end position="123"/>
    </location>
</feature>
<feature type="compositionally biased region" description="Polar residues" evidence="2">
    <location>
        <begin position="88"/>
        <end position="103"/>
    </location>
</feature>
<dbReference type="EMBL" id="JAPFFF010000002">
    <property type="protein sequence ID" value="KAK8896306.1"/>
    <property type="molecule type" value="Genomic_DNA"/>
</dbReference>
<dbReference type="Proteomes" id="UP001470230">
    <property type="component" value="Unassembled WGS sequence"/>
</dbReference>
<gene>
    <name evidence="3" type="ORF">M9Y10_014204</name>
</gene>
<keyword evidence="1" id="KW-0175">Coiled coil</keyword>
<reference evidence="3 4" key="1">
    <citation type="submission" date="2024-04" db="EMBL/GenBank/DDBJ databases">
        <title>Tritrichomonas musculus Genome.</title>
        <authorList>
            <person name="Alves-Ferreira E."/>
            <person name="Grigg M."/>
            <person name="Lorenzi H."/>
            <person name="Galac M."/>
        </authorList>
    </citation>
    <scope>NUCLEOTIDE SEQUENCE [LARGE SCALE GENOMIC DNA]</scope>
    <source>
        <strain evidence="3 4">EAF2021</strain>
    </source>
</reference>
<accession>A0ABR2KYV5</accession>
<feature type="compositionally biased region" description="Low complexity" evidence="2">
    <location>
        <begin position="60"/>
        <end position="82"/>
    </location>
</feature>
<evidence type="ECO:0000256" key="2">
    <source>
        <dbReference type="SAM" id="MobiDB-lite"/>
    </source>
</evidence>
<feature type="compositionally biased region" description="Polar residues" evidence="2">
    <location>
        <begin position="28"/>
        <end position="42"/>
    </location>
</feature>
<feature type="region of interest" description="Disordered" evidence="2">
    <location>
        <begin position="1"/>
        <end position="42"/>
    </location>
</feature>
<feature type="coiled-coil region" evidence="1">
    <location>
        <begin position="123"/>
        <end position="175"/>
    </location>
</feature>
<evidence type="ECO:0000256" key="1">
    <source>
        <dbReference type="SAM" id="Coils"/>
    </source>
</evidence>
<feature type="compositionally biased region" description="Polar residues" evidence="2">
    <location>
        <begin position="1"/>
        <end position="11"/>
    </location>
</feature>
<feature type="region of interest" description="Disordered" evidence="2">
    <location>
        <begin position="54"/>
        <end position="123"/>
    </location>
</feature>
<evidence type="ECO:0000313" key="4">
    <source>
        <dbReference type="Proteomes" id="UP001470230"/>
    </source>
</evidence>
<organism evidence="3 4">
    <name type="scientific">Tritrichomonas musculus</name>
    <dbReference type="NCBI Taxonomy" id="1915356"/>
    <lineage>
        <taxon>Eukaryota</taxon>
        <taxon>Metamonada</taxon>
        <taxon>Parabasalia</taxon>
        <taxon>Tritrichomonadida</taxon>
        <taxon>Tritrichomonadidae</taxon>
        <taxon>Tritrichomonas</taxon>
    </lineage>
</organism>